<dbReference type="Proteomes" id="UP000243975">
    <property type="component" value="Unassembled WGS sequence"/>
</dbReference>
<dbReference type="OMA" id="HENGMEC"/>
<evidence type="ECO:0000256" key="4">
    <source>
        <dbReference type="RuleBase" id="RU003718"/>
    </source>
</evidence>
<keyword evidence="2 4" id="KW-0328">Glycosyltransferase</keyword>
<evidence type="ECO:0000256" key="1">
    <source>
        <dbReference type="ARBA" id="ARBA00009995"/>
    </source>
</evidence>
<evidence type="ECO:0000256" key="2">
    <source>
        <dbReference type="ARBA" id="ARBA00022676"/>
    </source>
</evidence>
<dbReference type="InterPro" id="IPR035595">
    <property type="entry name" value="UDP_glycos_trans_CS"/>
</dbReference>
<comment type="similarity">
    <text evidence="1 4">Belongs to the UDP-glycosyltransferase family.</text>
</comment>
<dbReference type="PANTHER" id="PTHR48046:SF6">
    <property type="entry name" value="GLYCOSYLTRANSFERASE"/>
    <property type="match status" value="1"/>
</dbReference>
<dbReference type="AlphaFoldDB" id="A0A103XI97"/>
<keyword evidence="3 4" id="KW-0808">Transferase</keyword>
<dbReference type="Gramene" id="KVH91243">
    <property type="protein sequence ID" value="KVH91243"/>
    <property type="gene ID" value="Ccrd_006748"/>
</dbReference>
<evidence type="ECO:0000256" key="5">
    <source>
        <dbReference type="RuleBase" id="RU362057"/>
    </source>
</evidence>
<organism evidence="6 7">
    <name type="scientific">Cynara cardunculus var. scolymus</name>
    <name type="common">Globe artichoke</name>
    <name type="synonym">Cynara scolymus</name>
    <dbReference type="NCBI Taxonomy" id="59895"/>
    <lineage>
        <taxon>Eukaryota</taxon>
        <taxon>Viridiplantae</taxon>
        <taxon>Streptophyta</taxon>
        <taxon>Embryophyta</taxon>
        <taxon>Tracheophyta</taxon>
        <taxon>Spermatophyta</taxon>
        <taxon>Magnoliopsida</taxon>
        <taxon>eudicotyledons</taxon>
        <taxon>Gunneridae</taxon>
        <taxon>Pentapetalae</taxon>
        <taxon>asterids</taxon>
        <taxon>campanulids</taxon>
        <taxon>Asterales</taxon>
        <taxon>Asteraceae</taxon>
        <taxon>Carduoideae</taxon>
        <taxon>Cardueae</taxon>
        <taxon>Carduinae</taxon>
        <taxon>Cynara</taxon>
    </lineage>
</organism>
<accession>A0A103XI97</accession>
<dbReference type="CDD" id="cd03784">
    <property type="entry name" value="GT1_Gtf-like"/>
    <property type="match status" value="1"/>
</dbReference>
<name>A0A103XI97_CYNCS</name>
<dbReference type="FunFam" id="3.40.50.2000:FF:000054">
    <property type="entry name" value="Glycosyltransferase"/>
    <property type="match status" value="1"/>
</dbReference>
<keyword evidence="7" id="KW-1185">Reference proteome</keyword>
<dbReference type="EMBL" id="LEKV01005067">
    <property type="protein sequence ID" value="KVH91243.1"/>
    <property type="molecule type" value="Genomic_DNA"/>
</dbReference>
<dbReference type="OrthoDB" id="5835829at2759"/>
<reference evidence="6 7" key="1">
    <citation type="journal article" date="2016" name="Sci. Rep.">
        <title>The genome sequence of the outbreeding globe artichoke constructed de novo incorporating a phase-aware low-pass sequencing strategy of F1 progeny.</title>
        <authorList>
            <person name="Scaglione D."/>
            <person name="Reyes-Chin-Wo S."/>
            <person name="Acquadro A."/>
            <person name="Froenicke L."/>
            <person name="Portis E."/>
            <person name="Beitel C."/>
            <person name="Tirone M."/>
            <person name="Mauro R."/>
            <person name="Lo Monaco A."/>
            <person name="Mauromicale G."/>
            <person name="Faccioli P."/>
            <person name="Cattivelli L."/>
            <person name="Rieseberg L."/>
            <person name="Michelmore R."/>
            <person name="Lanteri S."/>
        </authorList>
    </citation>
    <scope>NUCLEOTIDE SEQUENCE [LARGE SCALE GENOMIC DNA]</scope>
    <source>
        <strain evidence="6">2C</strain>
    </source>
</reference>
<dbReference type="InterPro" id="IPR002213">
    <property type="entry name" value="UDP_glucos_trans"/>
</dbReference>
<evidence type="ECO:0000256" key="3">
    <source>
        <dbReference type="ARBA" id="ARBA00022679"/>
    </source>
</evidence>
<sequence>MAKTPHIAIFPSPGMGHLIPMAEFAKRLVKHHHISATIIIPTTGPPPKAQTSVLESLPENIHHIFLPPVTTVADLPAGSRPEVKIFFIIQASLSSIRDALTSLKSKTHLVALVFDMFSHDSFEIAQELNLFKFLFFPMNAMALSFSFILPNLDKEIVCEFKDLPHPIKVPGSVSFHGRDLMAPVQIRTDEAYKGYLQLSKRLTSLDGILVNSFQELEAETFQVLTAGVTGQSQTPIYPIGPLIRSDPSNGSDRHESLKWLDHQPTKSVVLVSFGSGGTLSLDQIHELATGLETSGQRFLWIVRSPNEKASNASFFTASSRTDSLGFLPQGFLARTKNQGLVVTSWAPQIEILSHGATGGFLTHCGWNSVLESVVHGVPMIAWPLYAEQHMNAKVMTESLSLALRAETDEHGIVRKEVIEKVVKDLMEGDEGKRVSNRLNELKVAAMKALSDGGSSMESLSKFAVRLISK</sequence>
<dbReference type="PROSITE" id="PS00375">
    <property type="entry name" value="UDPGT"/>
    <property type="match status" value="1"/>
</dbReference>
<evidence type="ECO:0000313" key="6">
    <source>
        <dbReference type="EMBL" id="KVH91243.1"/>
    </source>
</evidence>
<dbReference type="Pfam" id="PF00201">
    <property type="entry name" value="UDPGT"/>
    <property type="match status" value="1"/>
</dbReference>
<comment type="caution">
    <text evidence="6">The sequence shown here is derived from an EMBL/GenBank/DDBJ whole genome shotgun (WGS) entry which is preliminary data.</text>
</comment>
<protein>
    <recommendedName>
        <fullName evidence="5">Glycosyltransferase</fullName>
        <ecNumber evidence="5">2.4.1.-</ecNumber>
    </recommendedName>
</protein>
<dbReference type="Gene3D" id="3.40.50.2000">
    <property type="entry name" value="Glycogen Phosphorylase B"/>
    <property type="match status" value="2"/>
</dbReference>
<evidence type="ECO:0000313" key="7">
    <source>
        <dbReference type="Proteomes" id="UP000243975"/>
    </source>
</evidence>
<dbReference type="EC" id="2.4.1.-" evidence="5"/>
<dbReference type="FunFam" id="3.40.50.2000:FF:000051">
    <property type="entry name" value="Glycosyltransferase"/>
    <property type="match status" value="1"/>
</dbReference>
<dbReference type="SUPFAM" id="SSF53756">
    <property type="entry name" value="UDP-Glycosyltransferase/glycogen phosphorylase"/>
    <property type="match status" value="1"/>
</dbReference>
<dbReference type="GO" id="GO:0008194">
    <property type="term" value="F:UDP-glycosyltransferase activity"/>
    <property type="evidence" value="ECO:0007669"/>
    <property type="project" value="InterPro"/>
</dbReference>
<gene>
    <name evidence="6" type="ORF">Ccrd_006748</name>
</gene>
<proteinExistence type="inferred from homology"/>
<dbReference type="PANTHER" id="PTHR48046">
    <property type="entry name" value="UDP-GLYCOSYLTRANSFERASE 72E1"/>
    <property type="match status" value="1"/>
</dbReference>